<dbReference type="OrthoDB" id="185373at2759"/>
<evidence type="ECO:0000313" key="3">
    <source>
        <dbReference type="EMBL" id="KAF8412883.1"/>
    </source>
</evidence>
<dbReference type="NCBIfam" id="TIGR00756">
    <property type="entry name" value="PPR"/>
    <property type="match status" value="6"/>
</dbReference>
<reference evidence="3 4" key="1">
    <citation type="submission" date="2020-04" db="EMBL/GenBank/DDBJ databases">
        <title>Plant Genome Project.</title>
        <authorList>
            <person name="Zhang R.-G."/>
        </authorList>
    </citation>
    <scope>NUCLEOTIDE SEQUENCE [LARGE SCALE GENOMIC DNA]</scope>
    <source>
        <strain evidence="3">YNK0</strain>
        <tissue evidence="3">Leaf</tissue>
    </source>
</reference>
<dbReference type="InterPro" id="IPR046960">
    <property type="entry name" value="PPR_At4g14850-like_plant"/>
</dbReference>
<dbReference type="PROSITE" id="PS51375">
    <property type="entry name" value="PPR"/>
    <property type="match status" value="6"/>
</dbReference>
<dbReference type="Gene3D" id="1.25.40.10">
    <property type="entry name" value="Tetratricopeptide repeat domain"/>
    <property type="match status" value="5"/>
</dbReference>
<feature type="repeat" description="PPR" evidence="2">
    <location>
        <begin position="444"/>
        <end position="478"/>
    </location>
</feature>
<comment type="caution">
    <text evidence="3">The sequence shown here is derived from an EMBL/GenBank/DDBJ whole genome shotgun (WGS) entry which is preliminary data.</text>
</comment>
<organism evidence="3 4">
    <name type="scientific">Tetracentron sinense</name>
    <name type="common">Spur-leaf</name>
    <dbReference type="NCBI Taxonomy" id="13715"/>
    <lineage>
        <taxon>Eukaryota</taxon>
        <taxon>Viridiplantae</taxon>
        <taxon>Streptophyta</taxon>
        <taxon>Embryophyta</taxon>
        <taxon>Tracheophyta</taxon>
        <taxon>Spermatophyta</taxon>
        <taxon>Magnoliopsida</taxon>
        <taxon>Trochodendrales</taxon>
        <taxon>Trochodendraceae</taxon>
        <taxon>Tetracentron</taxon>
    </lineage>
</organism>
<feature type="repeat" description="PPR" evidence="2">
    <location>
        <begin position="311"/>
        <end position="341"/>
    </location>
</feature>
<dbReference type="PANTHER" id="PTHR47926">
    <property type="entry name" value="PENTATRICOPEPTIDE REPEAT-CONTAINING PROTEIN"/>
    <property type="match status" value="1"/>
</dbReference>
<feature type="repeat" description="PPR" evidence="2">
    <location>
        <begin position="342"/>
        <end position="376"/>
    </location>
</feature>
<dbReference type="FunFam" id="1.25.40.10:FF:000427">
    <property type="entry name" value="Pentatricopeptide repeat-containing protein chloroplastic"/>
    <property type="match status" value="1"/>
</dbReference>
<name>A0A834ZX41_TETSI</name>
<keyword evidence="4" id="KW-1185">Reference proteome</keyword>
<dbReference type="GO" id="GO:0003723">
    <property type="term" value="F:RNA binding"/>
    <property type="evidence" value="ECO:0007669"/>
    <property type="project" value="InterPro"/>
</dbReference>
<feature type="repeat" description="PPR" evidence="2">
    <location>
        <begin position="413"/>
        <end position="443"/>
    </location>
</feature>
<dbReference type="FunFam" id="1.25.40.10:FF:000184">
    <property type="entry name" value="Pentatricopeptide repeat-containing protein, chloroplastic"/>
    <property type="match status" value="1"/>
</dbReference>
<evidence type="ECO:0000256" key="1">
    <source>
        <dbReference type="ARBA" id="ARBA00022737"/>
    </source>
</evidence>
<dbReference type="FunFam" id="1.25.40.10:FF:000348">
    <property type="entry name" value="Pentatricopeptide repeat-containing protein chloroplastic"/>
    <property type="match status" value="1"/>
</dbReference>
<evidence type="ECO:0000256" key="2">
    <source>
        <dbReference type="PROSITE-ProRule" id="PRU00708"/>
    </source>
</evidence>
<proteinExistence type="predicted"/>
<dbReference type="Pfam" id="PF13041">
    <property type="entry name" value="PPR_2"/>
    <property type="match status" value="4"/>
</dbReference>
<dbReference type="InterPro" id="IPR002885">
    <property type="entry name" value="PPR_rpt"/>
</dbReference>
<keyword evidence="1" id="KW-0677">Repeat</keyword>
<evidence type="ECO:0000313" key="4">
    <source>
        <dbReference type="Proteomes" id="UP000655225"/>
    </source>
</evidence>
<dbReference type="AlphaFoldDB" id="A0A834ZX41"/>
<feature type="repeat" description="PPR" evidence="2">
    <location>
        <begin position="210"/>
        <end position="244"/>
    </location>
</feature>
<dbReference type="PANTHER" id="PTHR47926:SF387">
    <property type="entry name" value="PENTATRICOPEPTIDE REPEAT-CONTAINING PROTEIN"/>
    <property type="match status" value="1"/>
</dbReference>
<dbReference type="Pfam" id="PF01535">
    <property type="entry name" value="PPR"/>
    <property type="match status" value="2"/>
</dbReference>
<sequence>MLQALIPPILFSVSSFLKPHIALKSFSSISSRKPKWNSTSNLLLTDPTLLVMESCNSMSELRQIQAHMTRTGVMFHLFPVSRVLSFCALSDSGDINHARTIFSQIAEPNIYIWNTMIRGYCRAKIPKLGFLLFGRMVQEEVEMDNRTFVFALKACEHFLGVVEGEEIHCRTCKAGFISDLLVQNGLMHFYVKHGSLISARHLFDSISVRDVVSWTTMIDGYAQKSIPNEALKLFDLMLSSGVEPNDVTMITVLSACSQMGVLSLGRSIHDFMEKKNVNCSLNLLNSLVDMYVKCGCLATARKIFDKMEFRDAFSWTSMINGYAKNGELAFARHLFDEMPERNVVSWNAMIAGYSQNNQPREALELFHDMEEAHVVPIEATLVCVLSACAQLGCLDLGRWIHHYYIKQKRIQLSVILANAFIDMYAKCGSIDDAVNLFDQMIEKDLVSWNSMIVGYAVHGCAEQAVSLFEQMKSVGLGPDDITFVGVLSACSHGGLVIQGQEYFKNMRRVFNVEPKVEHYACMIDLLGRVGLLEEASDLIKRMPMEPDEAVWGALLNGCRMHGNVELGKLVADKLLHLDPKDSGIYALLANTCATRRRWEDVRMVRSMMRTRGIKKTPGCSSIEVEGESHEFLVADLSHQRIEEIYKVLDEIFLLSKMEGYVPKMSKLMDLHEESDCMI</sequence>
<dbReference type="OMA" id="VEGKFHD"/>
<accession>A0A834ZX41</accession>
<dbReference type="Pfam" id="PF20431">
    <property type="entry name" value="E_motif"/>
    <property type="match status" value="1"/>
</dbReference>
<feature type="repeat" description="PPR" evidence="2">
    <location>
        <begin position="109"/>
        <end position="143"/>
    </location>
</feature>
<protein>
    <submittedName>
        <fullName evidence="3">Uncharacterized protein</fullName>
    </submittedName>
</protein>
<dbReference type="EMBL" id="JABCRI010000001">
    <property type="protein sequence ID" value="KAF8412883.1"/>
    <property type="molecule type" value="Genomic_DNA"/>
</dbReference>
<dbReference type="GO" id="GO:0009451">
    <property type="term" value="P:RNA modification"/>
    <property type="evidence" value="ECO:0007669"/>
    <property type="project" value="InterPro"/>
</dbReference>
<gene>
    <name evidence="3" type="ORF">HHK36_000855</name>
</gene>
<dbReference type="InterPro" id="IPR011990">
    <property type="entry name" value="TPR-like_helical_dom_sf"/>
</dbReference>
<dbReference type="InterPro" id="IPR046848">
    <property type="entry name" value="E_motif"/>
</dbReference>
<dbReference type="Proteomes" id="UP000655225">
    <property type="component" value="Unassembled WGS sequence"/>
</dbReference>